<accession>A0A0K8TXW0</accession>
<evidence type="ECO:0000313" key="1">
    <source>
        <dbReference type="EMBL" id="JAI19294.1"/>
    </source>
</evidence>
<dbReference type="EMBL" id="GDHF01033020">
    <property type="protein sequence ID" value="JAI19294.1"/>
    <property type="molecule type" value="Transcribed_RNA"/>
</dbReference>
<proteinExistence type="predicted"/>
<sequence>MHNEMLMPSKMKTKKKYPVPFLKAVLLFLYVILLRKCEDVIAQPYKQQRCSSRLENALEHMRRRSIPAKSSRSFSGETPYTLYQTFYGQNSEPEDDFYSGGDRGYYAKNIQRQPQSESPAYMGRFNNLFSTDYSYNRRQPHKLAAVSSVDVEDLRVRLPSKSTSARWVEVDKCRFSTQNSTLDTRLIFPDLTISGKVVLQPTGGKCHMILRLRRAGIEFRTIPIGFENVANEESRRIGAASVRTDSHFAEPGFISVFAHGCQGPSGVRLRQNSKRRFGFESETGTQGTVKPPAVEHSEPHVVLGTAATQTQVTGYRWRKYYNPYAYDIRSEKYQKTNRRSHDRPWRENEQSNENLFYDTRDNVNLYRAQFREKRESNQFRPEMSKTDWRDEFIFDDDILSISDDLQDLISPDARAFSDLFSDHFERENVRDRHEVGDAFSSELEKIFSMGVRGLLTTYMQRALQPAIKETLMENMGYTLSYG</sequence>
<dbReference type="OrthoDB" id="6610013at2759"/>
<reference evidence="1" key="1">
    <citation type="submission" date="2015-06" db="EMBL/GenBank/DDBJ databases">
        <authorList>
            <person name="Hoefler B.C."/>
            <person name="Straight P.D."/>
        </authorList>
    </citation>
    <scope>NUCLEOTIDE SEQUENCE</scope>
</reference>
<organism evidence="1">
    <name type="scientific">Bactrocera latifrons</name>
    <name type="common">Malaysian fruit fly</name>
    <name type="synonym">Chaetodacus latifrons</name>
    <dbReference type="NCBI Taxonomy" id="174628"/>
    <lineage>
        <taxon>Eukaryota</taxon>
        <taxon>Metazoa</taxon>
        <taxon>Ecdysozoa</taxon>
        <taxon>Arthropoda</taxon>
        <taxon>Hexapoda</taxon>
        <taxon>Insecta</taxon>
        <taxon>Pterygota</taxon>
        <taxon>Neoptera</taxon>
        <taxon>Endopterygota</taxon>
        <taxon>Diptera</taxon>
        <taxon>Brachycera</taxon>
        <taxon>Muscomorpha</taxon>
        <taxon>Tephritoidea</taxon>
        <taxon>Tephritidae</taxon>
        <taxon>Bactrocera</taxon>
        <taxon>Bactrocera</taxon>
    </lineage>
</organism>
<name>A0A0K8TXW0_BACLA</name>
<protein>
    <submittedName>
        <fullName evidence="1">Uncharacterized protein</fullName>
    </submittedName>
</protein>
<dbReference type="AlphaFoldDB" id="A0A0K8TXW0"/>
<gene>
    <name evidence="1" type="ORF">c0_g2_i2</name>
</gene>